<organism evidence="1 2">
    <name type="scientific">Steinernema carpocapsae</name>
    <name type="common">Entomopathogenic nematode</name>
    <dbReference type="NCBI Taxonomy" id="34508"/>
    <lineage>
        <taxon>Eukaryota</taxon>
        <taxon>Metazoa</taxon>
        <taxon>Ecdysozoa</taxon>
        <taxon>Nematoda</taxon>
        <taxon>Chromadorea</taxon>
        <taxon>Rhabditida</taxon>
        <taxon>Tylenchina</taxon>
        <taxon>Panagrolaimomorpha</taxon>
        <taxon>Strongyloidoidea</taxon>
        <taxon>Steinernematidae</taxon>
        <taxon>Steinernema</taxon>
    </lineage>
</organism>
<accession>A0A4V6A4T1</accession>
<reference evidence="1 2" key="1">
    <citation type="journal article" date="2015" name="Genome Biol.">
        <title>Comparative genomics of Steinernema reveals deeply conserved gene regulatory networks.</title>
        <authorList>
            <person name="Dillman A.R."/>
            <person name="Macchietto M."/>
            <person name="Porter C.F."/>
            <person name="Rogers A."/>
            <person name="Williams B."/>
            <person name="Antoshechkin I."/>
            <person name="Lee M.M."/>
            <person name="Goodwin Z."/>
            <person name="Lu X."/>
            <person name="Lewis E.E."/>
            <person name="Goodrich-Blair H."/>
            <person name="Stock S.P."/>
            <person name="Adams B.J."/>
            <person name="Sternberg P.W."/>
            <person name="Mortazavi A."/>
        </authorList>
    </citation>
    <scope>NUCLEOTIDE SEQUENCE [LARGE SCALE GENOMIC DNA]</scope>
    <source>
        <strain evidence="1 2">ALL</strain>
    </source>
</reference>
<reference evidence="1 2" key="2">
    <citation type="journal article" date="2019" name="G3 (Bethesda)">
        <title>Hybrid Assembly of the Genome of the Entomopathogenic Nematode Steinernema carpocapsae Identifies the X-Chromosome.</title>
        <authorList>
            <person name="Serra L."/>
            <person name="Macchietto M."/>
            <person name="Macias-Munoz A."/>
            <person name="McGill C.J."/>
            <person name="Rodriguez I.M."/>
            <person name="Rodriguez B."/>
            <person name="Murad R."/>
            <person name="Mortazavi A."/>
        </authorList>
    </citation>
    <scope>NUCLEOTIDE SEQUENCE [LARGE SCALE GENOMIC DNA]</scope>
    <source>
        <strain evidence="1 2">ALL</strain>
    </source>
</reference>
<proteinExistence type="predicted"/>
<evidence type="ECO:0000313" key="1">
    <source>
        <dbReference type="EMBL" id="TKR88155.1"/>
    </source>
</evidence>
<name>A0A4V6A4T1_STECR</name>
<protein>
    <recommendedName>
        <fullName evidence="3">F-box associated domain-containing protein</fullName>
    </recommendedName>
</protein>
<sequence>MSCLINDFILRDLLSMCNRNDHQAIETTDPNWRSILHSVQAEKSAFNAYFSVSQDSLSYHFCNEDTSMLDNHKHLDSLSEQHVKNVKTLYLGAELYCDPYSSVEKNAKTIEEGEFPQFPNLQVGSFYSEAAFDQLIGKIPLNFQHVSIDDADLEDLSCTAFLAQVLKSDALKSLELDDVKLGSQTWAEVGGFLKSAQWETLKLQNYEDDQARNLQMDSSILEFFEVWKKSSDPKQKWATLGIRPSRGWCQLKEHFGRLGKEIEDDQDVIFEIAHTRKGIKAVASLINRPRKVKNGVQDDDCTELEILFEGI</sequence>
<dbReference type="Proteomes" id="UP000298663">
    <property type="component" value="Unassembled WGS sequence"/>
</dbReference>
<evidence type="ECO:0000313" key="2">
    <source>
        <dbReference type="Proteomes" id="UP000298663"/>
    </source>
</evidence>
<dbReference type="EMBL" id="AZBU02000003">
    <property type="protein sequence ID" value="TKR88155.1"/>
    <property type="molecule type" value="Genomic_DNA"/>
</dbReference>
<gene>
    <name evidence="1" type="ORF">L596_012441</name>
</gene>
<comment type="caution">
    <text evidence="1">The sequence shown here is derived from an EMBL/GenBank/DDBJ whole genome shotgun (WGS) entry which is preliminary data.</text>
</comment>
<evidence type="ECO:0008006" key="3">
    <source>
        <dbReference type="Google" id="ProtNLM"/>
    </source>
</evidence>
<keyword evidence="2" id="KW-1185">Reference proteome</keyword>
<dbReference type="AlphaFoldDB" id="A0A4V6A4T1"/>